<evidence type="ECO:0000313" key="3">
    <source>
        <dbReference type="EMBL" id="CAB4321627.1"/>
    </source>
</evidence>
<evidence type="ECO:0000313" key="2">
    <source>
        <dbReference type="EMBL" id="CAB4291308.1"/>
    </source>
</evidence>
<gene>
    <name evidence="2" type="ORF">CURHAP_LOCUS51576</name>
    <name evidence="3" type="ORF">ORAREDHAP_LOCUS50834</name>
</gene>
<reference evidence="5" key="1">
    <citation type="journal article" date="2020" name="Genome Biol.">
        <title>Gamete binning: chromosome-level and haplotype-resolved genome assembly enabled by high-throughput single-cell sequencing of gamete genomes.</title>
        <authorList>
            <person name="Campoy J.A."/>
            <person name="Sun H."/>
            <person name="Goel M."/>
            <person name="Jiao W.-B."/>
            <person name="Folz-Donahue K."/>
            <person name="Wang N."/>
            <person name="Rubio M."/>
            <person name="Liu C."/>
            <person name="Kukat C."/>
            <person name="Ruiz D."/>
            <person name="Huettel B."/>
            <person name="Schneeberger K."/>
        </authorList>
    </citation>
    <scope>NUCLEOTIDE SEQUENCE [LARGE SCALE GENOMIC DNA]</scope>
    <source>
        <strain evidence="5">cv. Rojo Pasion</strain>
    </source>
</reference>
<evidence type="ECO:0000313" key="4">
    <source>
        <dbReference type="Proteomes" id="UP000507222"/>
    </source>
</evidence>
<feature type="compositionally biased region" description="Polar residues" evidence="1">
    <location>
        <begin position="70"/>
        <end position="79"/>
    </location>
</feature>
<name>A0A6J5VZD8_PRUAR</name>
<organism evidence="2 4">
    <name type="scientific">Prunus armeniaca</name>
    <name type="common">Apricot</name>
    <name type="synonym">Armeniaca vulgaris</name>
    <dbReference type="NCBI Taxonomy" id="36596"/>
    <lineage>
        <taxon>Eukaryota</taxon>
        <taxon>Viridiplantae</taxon>
        <taxon>Streptophyta</taxon>
        <taxon>Embryophyta</taxon>
        <taxon>Tracheophyta</taxon>
        <taxon>Spermatophyta</taxon>
        <taxon>Magnoliopsida</taxon>
        <taxon>eudicotyledons</taxon>
        <taxon>Gunneridae</taxon>
        <taxon>Pentapetalae</taxon>
        <taxon>rosids</taxon>
        <taxon>fabids</taxon>
        <taxon>Rosales</taxon>
        <taxon>Rosaceae</taxon>
        <taxon>Amygdaloideae</taxon>
        <taxon>Amygdaleae</taxon>
        <taxon>Prunus</taxon>
    </lineage>
</organism>
<proteinExistence type="predicted"/>
<dbReference type="AlphaFoldDB" id="A0A6J5VZD8"/>
<protein>
    <submittedName>
        <fullName evidence="2">Uncharacterized protein</fullName>
    </submittedName>
</protein>
<dbReference type="EMBL" id="CAEKDK010000008">
    <property type="protein sequence ID" value="CAB4291308.1"/>
    <property type="molecule type" value="Genomic_DNA"/>
</dbReference>
<dbReference type="Proteomes" id="UP000507245">
    <property type="component" value="Unassembled WGS sequence"/>
</dbReference>
<evidence type="ECO:0000256" key="1">
    <source>
        <dbReference type="SAM" id="MobiDB-lite"/>
    </source>
</evidence>
<reference evidence="2 4" key="2">
    <citation type="submission" date="2020-05" db="EMBL/GenBank/DDBJ databases">
        <authorList>
            <person name="Campoy J."/>
            <person name="Schneeberger K."/>
            <person name="Spophaly S."/>
        </authorList>
    </citation>
    <scope>NUCLEOTIDE SEQUENCE [LARGE SCALE GENOMIC DNA]</scope>
    <source>
        <strain evidence="2">PruArmRojPasFocal</strain>
    </source>
</reference>
<evidence type="ECO:0000313" key="5">
    <source>
        <dbReference type="Proteomes" id="UP000507245"/>
    </source>
</evidence>
<keyword evidence="5" id="KW-1185">Reference proteome</keyword>
<sequence length="89" mass="9880">MAMKKSLDAAKTLKHLNPDGEEDPLCPKREHHHPKELKLSSSEDQTKDEQRLFKPKAGSVFPAKKRPSSAPASNANKVMSNHIYPSPPP</sequence>
<dbReference type="EMBL" id="CAEKKB010000008">
    <property type="protein sequence ID" value="CAB4321627.1"/>
    <property type="molecule type" value="Genomic_DNA"/>
</dbReference>
<accession>A0A6J5VZD8</accession>
<feature type="region of interest" description="Disordered" evidence="1">
    <location>
        <begin position="1"/>
        <end position="89"/>
    </location>
</feature>
<dbReference type="Proteomes" id="UP000507222">
    <property type="component" value="Unassembled WGS sequence"/>
</dbReference>
<dbReference type="OrthoDB" id="1170216at2759"/>